<comment type="caution">
    <text evidence="3">The sequence shown here is derived from an EMBL/GenBank/DDBJ whole genome shotgun (WGS) entry which is preliminary data.</text>
</comment>
<dbReference type="InterPro" id="IPR045111">
    <property type="entry name" value="Vps41/Vps8"/>
</dbReference>
<accession>H0EH52</accession>
<feature type="domain" description="VPS8-like TPR-like repeats" evidence="2">
    <location>
        <begin position="115"/>
        <end position="190"/>
    </location>
</feature>
<dbReference type="OrthoDB" id="289913at2759"/>
<evidence type="ECO:0000313" key="4">
    <source>
        <dbReference type="Proteomes" id="UP000005446"/>
    </source>
</evidence>
<protein>
    <submittedName>
        <fullName evidence="3">Putative Vacuolar protein sorting-associated protein 8</fullName>
    </submittedName>
</protein>
<keyword evidence="4" id="KW-1185">Reference proteome</keyword>
<dbReference type="HOGENOM" id="CLU_727722_0_0_1"/>
<name>H0EH52_GLAL7</name>
<dbReference type="PANTHER" id="PTHR12616">
    <property type="entry name" value="VACUOLAR PROTEIN SORTING VPS41"/>
    <property type="match status" value="1"/>
</dbReference>
<dbReference type="GO" id="GO:0034058">
    <property type="term" value="P:endosomal vesicle fusion"/>
    <property type="evidence" value="ECO:0007669"/>
    <property type="project" value="TreeGrafter"/>
</dbReference>
<proteinExistence type="predicted"/>
<dbReference type="PANTHER" id="PTHR12616:SF8">
    <property type="entry name" value="VACUOLAR PROTEIN SORTING-ASSOCIATED PROTEIN 8 HOMOLOG"/>
    <property type="match status" value="1"/>
</dbReference>
<dbReference type="EMBL" id="AGUE01000032">
    <property type="protein sequence ID" value="EHL02193.1"/>
    <property type="molecule type" value="Genomic_DNA"/>
</dbReference>
<gene>
    <name evidence="3" type="ORF">M7I_1787</name>
</gene>
<dbReference type="Pfam" id="PF25066">
    <property type="entry name" value="TPR_VPS8_2"/>
    <property type="match status" value="2"/>
</dbReference>
<sequence length="380" mass="42188">MANLLPSFEKAGFYRVLKSTYKADKQFGKLVQAYFDDPENQEEVFDCIADCLRPRSGLTKRQIRDVHEVMEAHASDLVHLDAVRTAQIIELKLESTLQGLLSGSDEDMQSIPVGEAAQDLLDALQKYTGVGIWLCRGQEKLKLLQPPTPTRRKASPHDELLPDETLWLDLIDVAVQITRKISASLSDVKTSGSAEIDTYAYEESILSLSNRLLEKDLFVNVKSATELRQRGWRPRGSTCEGCGRRVWGPGVSGDVFSKWEDKQAADLKRRKERTAELAGSQAERGKGKAHTRTTSKSSIVDGMRMKGKVPAIDGQSEGEDLGPLVVLACRHIYHQACLEAVQVDEGELVVDGREFRCPIDGPQSHRLIVHHLLSSSEAAK</sequence>
<dbReference type="GO" id="GO:0005770">
    <property type="term" value="C:late endosome"/>
    <property type="evidence" value="ECO:0007669"/>
    <property type="project" value="TreeGrafter"/>
</dbReference>
<dbReference type="Proteomes" id="UP000005446">
    <property type="component" value="Unassembled WGS sequence"/>
</dbReference>
<feature type="domain" description="VPS8-like TPR-like repeats" evidence="2">
    <location>
        <begin position="197"/>
        <end position="228"/>
    </location>
</feature>
<dbReference type="GO" id="GO:0006623">
    <property type="term" value="P:protein targeting to vacuole"/>
    <property type="evidence" value="ECO:0007669"/>
    <property type="project" value="InterPro"/>
</dbReference>
<feature type="region of interest" description="Disordered" evidence="1">
    <location>
        <begin position="270"/>
        <end position="297"/>
    </location>
</feature>
<evidence type="ECO:0000259" key="2">
    <source>
        <dbReference type="Pfam" id="PF25066"/>
    </source>
</evidence>
<dbReference type="AlphaFoldDB" id="H0EH52"/>
<organism evidence="3 4">
    <name type="scientific">Glarea lozoyensis (strain ATCC 74030 / MF5533)</name>
    <dbReference type="NCBI Taxonomy" id="1104152"/>
    <lineage>
        <taxon>Eukaryota</taxon>
        <taxon>Fungi</taxon>
        <taxon>Dikarya</taxon>
        <taxon>Ascomycota</taxon>
        <taxon>Pezizomycotina</taxon>
        <taxon>Leotiomycetes</taxon>
        <taxon>Helotiales</taxon>
        <taxon>Helotiaceae</taxon>
        <taxon>Glarea</taxon>
    </lineage>
</organism>
<reference evidence="3 4" key="1">
    <citation type="journal article" date="2012" name="Eukaryot. Cell">
        <title>Genome sequence of the fungus Glarea lozoyensis: the first genome sequence of a species from the Helotiaceae family.</title>
        <authorList>
            <person name="Youssar L."/>
            <person name="Gruening B.A."/>
            <person name="Erxleben A."/>
            <person name="Guenther S."/>
            <person name="Huettel W."/>
        </authorList>
    </citation>
    <scope>NUCLEOTIDE SEQUENCE [LARGE SCALE GENOMIC DNA]</scope>
    <source>
        <strain evidence="4">ATCC 74030 / MF5533</strain>
    </source>
</reference>
<dbReference type="InParanoid" id="H0EH52"/>
<evidence type="ECO:0000313" key="3">
    <source>
        <dbReference type="EMBL" id="EHL02193.1"/>
    </source>
</evidence>
<dbReference type="InterPro" id="IPR059070">
    <property type="entry name" value="TPR_VPS8_2"/>
</dbReference>
<dbReference type="GO" id="GO:0030897">
    <property type="term" value="C:HOPS complex"/>
    <property type="evidence" value="ECO:0007669"/>
    <property type="project" value="TreeGrafter"/>
</dbReference>
<evidence type="ECO:0000256" key="1">
    <source>
        <dbReference type="SAM" id="MobiDB-lite"/>
    </source>
</evidence>